<sequence length="213" mass="25242">MKPELSNLYDRIIDDMVCGVIPMGERINISGLSKRYQVSNSPLREVLHQLQAEGFVEITANRGARTIDLTRFEVENINEILGCIEKSLINWVSMMEADGIVDNLERINKQLINIDKNDNYSITKIDHEFHYEMFRHHYNERFLKMWRIQRTTLDIFTSQLDKGKSRVDSMYDEHCLIIEMFARNDHQALIKLISEHHEASKRFIKEQFKLLRK</sequence>
<gene>
    <name evidence="5" type="ORF">JCM19239_2094</name>
</gene>
<dbReference type="SUPFAM" id="SSF46785">
    <property type="entry name" value="Winged helix' DNA-binding domain"/>
    <property type="match status" value="1"/>
</dbReference>
<dbReference type="SMART" id="SM00345">
    <property type="entry name" value="HTH_GNTR"/>
    <property type="match status" value="1"/>
</dbReference>
<evidence type="ECO:0000259" key="4">
    <source>
        <dbReference type="PROSITE" id="PS50949"/>
    </source>
</evidence>
<keyword evidence="6" id="KW-1185">Reference proteome</keyword>
<dbReference type="Gene3D" id="1.10.10.10">
    <property type="entry name" value="Winged helix-like DNA-binding domain superfamily/Winged helix DNA-binding domain"/>
    <property type="match status" value="1"/>
</dbReference>
<dbReference type="PROSITE" id="PS50949">
    <property type="entry name" value="HTH_GNTR"/>
    <property type="match status" value="1"/>
</dbReference>
<dbReference type="InterPro" id="IPR036388">
    <property type="entry name" value="WH-like_DNA-bd_sf"/>
</dbReference>
<evidence type="ECO:0000256" key="3">
    <source>
        <dbReference type="ARBA" id="ARBA00023163"/>
    </source>
</evidence>
<evidence type="ECO:0000313" key="5">
    <source>
        <dbReference type="EMBL" id="GAL27282.1"/>
    </source>
</evidence>
<proteinExistence type="predicted"/>
<organism evidence="5 6">
    <name type="scientific">Vibrio variabilis</name>
    <dbReference type="NCBI Taxonomy" id="990271"/>
    <lineage>
        <taxon>Bacteria</taxon>
        <taxon>Pseudomonadati</taxon>
        <taxon>Pseudomonadota</taxon>
        <taxon>Gammaproteobacteria</taxon>
        <taxon>Vibrionales</taxon>
        <taxon>Vibrionaceae</taxon>
        <taxon>Vibrio</taxon>
    </lineage>
</organism>
<evidence type="ECO:0000256" key="1">
    <source>
        <dbReference type="ARBA" id="ARBA00023015"/>
    </source>
</evidence>
<dbReference type="InterPro" id="IPR008920">
    <property type="entry name" value="TF_FadR/GntR_C"/>
</dbReference>
<dbReference type="Proteomes" id="UP000029223">
    <property type="component" value="Unassembled WGS sequence"/>
</dbReference>
<feature type="domain" description="HTH gntR-type" evidence="4">
    <location>
        <begin position="2"/>
        <end position="69"/>
    </location>
</feature>
<reference evidence="6" key="1">
    <citation type="submission" date="2014-09" db="EMBL/GenBank/DDBJ databases">
        <title>Vibrio variabilis JCM 19239. (C206) whole genome shotgun sequence.</title>
        <authorList>
            <person name="Sawabe T."/>
            <person name="Meirelles P."/>
            <person name="Nakanishi M."/>
            <person name="Sayaka M."/>
            <person name="Hattori M."/>
            <person name="Ohkuma M."/>
        </authorList>
    </citation>
    <scope>NUCLEOTIDE SEQUENCE [LARGE SCALE GENOMIC DNA]</scope>
    <source>
        <strain evidence="6">JCM 19239</strain>
    </source>
</reference>
<dbReference type="PANTHER" id="PTHR43537">
    <property type="entry name" value="TRANSCRIPTIONAL REGULATOR, GNTR FAMILY"/>
    <property type="match status" value="1"/>
</dbReference>
<dbReference type="InterPro" id="IPR000524">
    <property type="entry name" value="Tscrpt_reg_HTH_GntR"/>
</dbReference>
<keyword evidence="1" id="KW-0805">Transcription regulation</keyword>
<evidence type="ECO:0000256" key="2">
    <source>
        <dbReference type="ARBA" id="ARBA00023125"/>
    </source>
</evidence>
<keyword evidence="3" id="KW-0804">Transcription</keyword>
<keyword evidence="2" id="KW-0238">DNA-binding</keyword>
<dbReference type="Gene3D" id="1.20.120.530">
    <property type="entry name" value="GntR ligand-binding domain-like"/>
    <property type="match status" value="1"/>
</dbReference>
<dbReference type="PANTHER" id="PTHR43537:SF24">
    <property type="entry name" value="GLUCONATE OPERON TRANSCRIPTIONAL REPRESSOR"/>
    <property type="match status" value="1"/>
</dbReference>
<evidence type="ECO:0000313" key="6">
    <source>
        <dbReference type="Proteomes" id="UP000029223"/>
    </source>
</evidence>
<dbReference type="EMBL" id="BBMS01000027">
    <property type="protein sequence ID" value="GAL27282.1"/>
    <property type="molecule type" value="Genomic_DNA"/>
</dbReference>
<accession>A0ABQ0JET8</accession>
<dbReference type="InterPro" id="IPR011711">
    <property type="entry name" value="GntR_C"/>
</dbReference>
<dbReference type="Pfam" id="PF07729">
    <property type="entry name" value="FCD"/>
    <property type="match status" value="1"/>
</dbReference>
<dbReference type="InterPro" id="IPR036390">
    <property type="entry name" value="WH_DNA-bd_sf"/>
</dbReference>
<protein>
    <submittedName>
        <fullName evidence="5">Transcriptional regulator GntR family</fullName>
    </submittedName>
</protein>
<dbReference type="Pfam" id="PF00392">
    <property type="entry name" value="GntR"/>
    <property type="match status" value="1"/>
</dbReference>
<dbReference type="SUPFAM" id="SSF48008">
    <property type="entry name" value="GntR ligand-binding domain-like"/>
    <property type="match status" value="1"/>
</dbReference>
<comment type="caution">
    <text evidence="5">The sequence shown here is derived from an EMBL/GenBank/DDBJ whole genome shotgun (WGS) entry which is preliminary data.</text>
</comment>
<name>A0ABQ0JET8_9VIBR</name>